<dbReference type="InterPro" id="IPR045621">
    <property type="entry name" value="BPD_transp_1_N"/>
</dbReference>
<reference evidence="9 10" key="1">
    <citation type="submission" date="2020-08" db="EMBL/GenBank/DDBJ databases">
        <title>Genomic Encyclopedia of Type Strains, Phase IV (KMG-IV): sequencing the most valuable type-strain genomes for metagenomic binning, comparative biology and taxonomic classification.</title>
        <authorList>
            <person name="Goeker M."/>
        </authorList>
    </citation>
    <scope>NUCLEOTIDE SEQUENCE [LARGE SCALE GENOMIC DNA]</scope>
    <source>
        <strain evidence="9 10">DSM 22336</strain>
    </source>
</reference>
<feature type="transmembrane region" description="Helical" evidence="7">
    <location>
        <begin position="20"/>
        <end position="40"/>
    </location>
</feature>
<protein>
    <submittedName>
        <fullName evidence="9">Dipeptide transport system permease protein</fullName>
    </submittedName>
</protein>
<feature type="transmembrane region" description="Helical" evidence="7">
    <location>
        <begin position="204"/>
        <end position="227"/>
    </location>
</feature>
<feature type="transmembrane region" description="Helical" evidence="7">
    <location>
        <begin position="266"/>
        <end position="292"/>
    </location>
</feature>
<evidence type="ECO:0000256" key="5">
    <source>
        <dbReference type="ARBA" id="ARBA00022989"/>
    </source>
</evidence>
<dbReference type="AlphaFoldDB" id="A0A841LPC3"/>
<gene>
    <name evidence="9" type="ORF">FHS77_000371</name>
</gene>
<proteinExistence type="inferred from homology"/>
<evidence type="ECO:0000256" key="3">
    <source>
        <dbReference type="ARBA" id="ARBA00022475"/>
    </source>
</evidence>
<evidence type="ECO:0000313" key="9">
    <source>
        <dbReference type="EMBL" id="MBB6259863.1"/>
    </source>
</evidence>
<dbReference type="PANTHER" id="PTHR43163:SF6">
    <property type="entry name" value="DIPEPTIDE TRANSPORT SYSTEM PERMEASE PROTEIN DPPB-RELATED"/>
    <property type="match status" value="1"/>
</dbReference>
<comment type="subcellular location">
    <subcellularLocation>
        <location evidence="1">Cell inner membrane</location>
        <topology evidence="1">Multi-pass membrane protein</topology>
    </subcellularLocation>
    <subcellularLocation>
        <location evidence="7">Cell membrane</location>
        <topology evidence="7">Multi-pass membrane protein</topology>
    </subcellularLocation>
</comment>
<feature type="transmembrane region" description="Helical" evidence="7">
    <location>
        <begin position="181"/>
        <end position="198"/>
    </location>
</feature>
<evidence type="ECO:0000256" key="1">
    <source>
        <dbReference type="ARBA" id="ARBA00004429"/>
    </source>
</evidence>
<dbReference type="Pfam" id="PF19300">
    <property type="entry name" value="BPD_transp_1_N"/>
    <property type="match status" value="1"/>
</dbReference>
<dbReference type="Proteomes" id="UP000555393">
    <property type="component" value="Unassembled WGS sequence"/>
</dbReference>
<dbReference type="InterPro" id="IPR035906">
    <property type="entry name" value="MetI-like_sf"/>
</dbReference>
<organism evidence="9 10">
    <name type="scientific">Paenochrobactrum gallinarii</name>
    <dbReference type="NCBI Taxonomy" id="643673"/>
    <lineage>
        <taxon>Bacteria</taxon>
        <taxon>Pseudomonadati</taxon>
        <taxon>Pseudomonadota</taxon>
        <taxon>Alphaproteobacteria</taxon>
        <taxon>Hyphomicrobiales</taxon>
        <taxon>Brucellaceae</taxon>
        <taxon>Paenochrobactrum</taxon>
    </lineage>
</organism>
<keyword evidence="2 7" id="KW-0813">Transport</keyword>
<feature type="domain" description="ABC transmembrane type-1" evidence="8">
    <location>
        <begin position="106"/>
        <end position="335"/>
    </location>
</feature>
<feature type="transmembrane region" description="Helical" evidence="7">
    <location>
        <begin position="312"/>
        <end position="338"/>
    </location>
</feature>
<dbReference type="PROSITE" id="PS50928">
    <property type="entry name" value="ABC_TM1"/>
    <property type="match status" value="1"/>
</dbReference>
<keyword evidence="4 7" id="KW-0812">Transmembrane</keyword>
<dbReference type="SUPFAM" id="SSF161098">
    <property type="entry name" value="MetI-like"/>
    <property type="match status" value="1"/>
</dbReference>
<evidence type="ECO:0000256" key="4">
    <source>
        <dbReference type="ARBA" id="ARBA00022692"/>
    </source>
</evidence>
<evidence type="ECO:0000313" key="10">
    <source>
        <dbReference type="Proteomes" id="UP000555393"/>
    </source>
</evidence>
<evidence type="ECO:0000256" key="2">
    <source>
        <dbReference type="ARBA" id="ARBA00022448"/>
    </source>
</evidence>
<keyword evidence="10" id="KW-1185">Reference proteome</keyword>
<keyword evidence="6 7" id="KW-0472">Membrane</keyword>
<feature type="transmembrane region" description="Helical" evidence="7">
    <location>
        <begin position="110"/>
        <end position="133"/>
    </location>
</feature>
<accession>A0A841LPC3</accession>
<keyword evidence="5 7" id="KW-1133">Transmembrane helix</keyword>
<dbReference type="GO" id="GO:0071916">
    <property type="term" value="F:dipeptide transmembrane transporter activity"/>
    <property type="evidence" value="ECO:0007669"/>
    <property type="project" value="TreeGrafter"/>
</dbReference>
<dbReference type="GO" id="GO:0005886">
    <property type="term" value="C:plasma membrane"/>
    <property type="evidence" value="ECO:0007669"/>
    <property type="project" value="UniProtKB-SubCell"/>
</dbReference>
<sequence length="345" mass="38065">MVQRPVFNWTMIRFILGKILYLIPTFIGITIVAFGFVRVLPGDPVLLMAGERGLSPERHAQLLEQFGFHRPLWEQYLDYVWKLLHGDFGASIVTKVPVLTEFFTLFPATLELSICAIIVAVLIGVPAGVLAAVKRGSWFDQTSMGVALVGYSMPIFWWGLLLIILFSGILQWTPVSGRISLLYYFPSVTGFMLIDSLLSGQKGAFASAASHLILPTIVLATIPLAVIARQTRSAMLEVLGEDYVRTARAKGLPLRRVIGLHALRNALIPVITTIGLQVGVLMAGAILTETIFSWPGIGKWMLDSISRRDYPVVQGGLLLIAMMVMAVNLIVDLLYGLINPRIRHK</sequence>
<dbReference type="Pfam" id="PF00528">
    <property type="entry name" value="BPD_transp_1"/>
    <property type="match status" value="1"/>
</dbReference>
<comment type="caution">
    <text evidence="9">The sequence shown here is derived from an EMBL/GenBank/DDBJ whole genome shotgun (WGS) entry which is preliminary data.</text>
</comment>
<keyword evidence="3" id="KW-1003">Cell membrane</keyword>
<feature type="transmembrane region" description="Helical" evidence="7">
    <location>
        <begin position="145"/>
        <end position="169"/>
    </location>
</feature>
<dbReference type="PANTHER" id="PTHR43163">
    <property type="entry name" value="DIPEPTIDE TRANSPORT SYSTEM PERMEASE PROTEIN DPPB-RELATED"/>
    <property type="match status" value="1"/>
</dbReference>
<dbReference type="InterPro" id="IPR000515">
    <property type="entry name" value="MetI-like"/>
</dbReference>
<dbReference type="Gene3D" id="1.10.3720.10">
    <property type="entry name" value="MetI-like"/>
    <property type="match status" value="1"/>
</dbReference>
<dbReference type="EMBL" id="JACIIU010000001">
    <property type="protein sequence ID" value="MBB6259863.1"/>
    <property type="molecule type" value="Genomic_DNA"/>
</dbReference>
<evidence type="ECO:0000256" key="7">
    <source>
        <dbReference type="RuleBase" id="RU363032"/>
    </source>
</evidence>
<dbReference type="CDD" id="cd06261">
    <property type="entry name" value="TM_PBP2"/>
    <property type="match status" value="1"/>
</dbReference>
<comment type="similarity">
    <text evidence="7">Belongs to the binding-protein-dependent transport system permease family.</text>
</comment>
<name>A0A841LPC3_9HYPH</name>
<evidence type="ECO:0000259" key="8">
    <source>
        <dbReference type="PROSITE" id="PS50928"/>
    </source>
</evidence>
<feature type="transmembrane region" description="Helical" evidence="7">
    <location>
        <begin position="79"/>
        <end position="98"/>
    </location>
</feature>
<evidence type="ECO:0000256" key="6">
    <source>
        <dbReference type="ARBA" id="ARBA00023136"/>
    </source>
</evidence>